<keyword evidence="1" id="KW-0812">Transmembrane</keyword>
<keyword evidence="3" id="KW-1185">Reference proteome</keyword>
<dbReference type="Proteomes" id="UP001500729">
    <property type="component" value="Unassembled WGS sequence"/>
</dbReference>
<evidence type="ECO:0000256" key="1">
    <source>
        <dbReference type="SAM" id="Phobius"/>
    </source>
</evidence>
<evidence type="ECO:0008006" key="4">
    <source>
        <dbReference type="Google" id="ProtNLM"/>
    </source>
</evidence>
<gene>
    <name evidence="2" type="ORF">GCM10009533_33170</name>
</gene>
<proteinExistence type="predicted"/>
<evidence type="ECO:0000313" key="3">
    <source>
        <dbReference type="Proteomes" id="UP001500729"/>
    </source>
</evidence>
<comment type="caution">
    <text evidence="2">The sequence shown here is derived from an EMBL/GenBank/DDBJ whole genome shotgun (WGS) entry which is preliminary data.</text>
</comment>
<organism evidence="2 3">
    <name type="scientific">Saccharopolyspora erythraea</name>
    <name type="common">Streptomyces erythraeus</name>
    <dbReference type="NCBI Taxonomy" id="1836"/>
    <lineage>
        <taxon>Bacteria</taxon>
        <taxon>Bacillati</taxon>
        <taxon>Actinomycetota</taxon>
        <taxon>Actinomycetes</taxon>
        <taxon>Pseudonocardiales</taxon>
        <taxon>Pseudonocardiaceae</taxon>
        <taxon>Saccharopolyspora</taxon>
    </lineage>
</organism>
<reference evidence="2 3" key="1">
    <citation type="journal article" date="2019" name="Int. J. Syst. Evol. Microbiol.">
        <title>The Global Catalogue of Microorganisms (GCM) 10K type strain sequencing project: providing services to taxonomists for standard genome sequencing and annotation.</title>
        <authorList>
            <consortium name="The Broad Institute Genomics Platform"/>
            <consortium name="The Broad Institute Genome Sequencing Center for Infectious Disease"/>
            <person name="Wu L."/>
            <person name="Ma J."/>
        </authorList>
    </citation>
    <scope>NUCLEOTIDE SEQUENCE [LARGE SCALE GENOMIC DNA]</scope>
    <source>
        <strain evidence="2 3">JCM 10303</strain>
    </source>
</reference>
<keyword evidence="1" id="KW-0472">Membrane</keyword>
<dbReference type="EMBL" id="BAAAGS010000020">
    <property type="protein sequence ID" value="GAA0531374.1"/>
    <property type="molecule type" value="Genomic_DNA"/>
</dbReference>
<sequence>MNRVARRLAWHQVRGLVCLGAWLLRRRIGVGTGDVALGHARELVPMVLALAFVLGLETAVVGLLVPWPIVHVLDVLAVLQVLSVAAVAVTRPHLVGGGRRLLRGGALFEVEVPLTLVESVRAERERHSGAAIQFADKDVPELHIAVGGWTDVVVKLEKAVSVTKPDGTSGMANRVRFRCDDGKNAVTKIRAEAARV</sequence>
<name>A0ABN1D2P4_SACER</name>
<evidence type="ECO:0000313" key="2">
    <source>
        <dbReference type="EMBL" id="GAA0531374.1"/>
    </source>
</evidence>
<feature type="transmembrane region" description="Helical" evidence="1">
    <location>
        <begin position="47"/>
        <end position="69"/>
    </location>
</feature>
<protein>
    <recommendedName>
        <fullName evidence="4">Integral membrane protein</fullName>
    </recommendedName>
</protein>
<accession>A0ABN1D2P4</accession>
<keyword evidence="1" id="KW-1133">Transmembrane helix</keyword>